<sequence length="199" mass="21126">MASGVLLSRLAPLALAFLVAGCSSAPPVVSVPSPRPPSLEGQPEPDAAPSANRLPNAEDAFEPPPPPDPPVPADSLANRLLDVAMVEARESIKQYNNVVVIALEESADAQSRARRKALEAALAAERAETLMRVRFALLGGIPMEAEGEMRLYLSFLSVAADDLLELDVIDGNTFLVGLEEVTTPLLDAMRRVKDNPDAP</sequence>
<evidence type="ECO:0000313" key="4">
    <source>
        <dbReference type="Proteomes" id="UP000216446"/>
    </source>
</evidence>
<evidence type="ECO:0000256" key="1">
    <source>
        <dbReference type="SAM" id="MobiDB-lite"/>
    </source>
</evidence>
<dbReference type="RefSeq" id="WP_094547110.1">
    <property type="nucleotide sequence ID" value="NZ_MQWB01000001.1"/>
</dbReference>
<keyword evidence="2" id="KW-0732">Signal</keyword>
<keyword evidence="4" id="KW-1185">Reference proteome</keyword>
<evidence type="ECO:0000256" key="2">
    <source>
        <dbReference type="SAM" id="SignalP"/>
    </source>
</evidence>
<reference evidence="3 4" key="1">
    <citation type="submission" date="2016-11" db="EMBL/GenBank/DDBJ databases">
        <title>Study of marine rhodopsin-containing bacteria.</title>
        <authorList>
            <person name="Yoshizawa S."/>
            <person name="Kumagai Y."/>
            <person name="Kogure K."/>
        </authorList>
    </citation>
    <scope>NUCLEOTIDE SEQUENCE [LARGE SCALE GENOMIC DNA]</scope>
    <source>
        <strain evidence="3 4">SG-29</strain>
    </source>
</reference>
<organism evidence="3 4">
    <name type="scientific">Rubricoccus marinus</name>
    <dbReference type="NCBI Taxonomy" id="716817"/>
    <lineage>
        <taxon>Bacteria</taxon>
        <taxon>Pseudomonadati</taxon>
        <taxon>Rhodothermota</taxon>
        <taxon>Rhodothermia</taxon>
        <taxon>Rhodothermales</taxon>
        <taxon>Rubricoccaceae</taxon>
        <taxon>Rubricoccus</taxon>
    </lineage>
</organism>
<dbReference type="EMBL" id="MQWB01000001">
    <property type="protein sequence ID" value="OZC02645.1"/>
    <property type="molecule type" value="Genomic_DNA"/>
</dbReference>
<accession>A0A259TXZ2</accession>
<comment type="caution">
    <text evidence="3">The sequence shown here is derived from an EMBL/GenBank/DDBJ whole genome shotgun (WGS) entry which is preliminary data.</text>
</comment>
<dbReference type="InParanoid" id="A0A259TXZ2"/>
<name>A0A259TXZ2_9BACT</name>
<dbReference type="AlphaFoldDB" id="A0A259TXZ2"/>
<gene>
    <name evidence="3" type="ORF">BSZ36_06455</name>
</gene>
<feature type="chain" id="PRO_5013396932" evidence="2">
    <location>
        <begin position="26"/>
        <end position="199"/>
    </location>
</feature>
<dbReference type="Proteomes" id="UP000216446">
    <property type="component" value="Unassembled WGS sequence"/>
</dbReference>
<feature type="signal peptide" evidence="2">
    <location>
        <begin position="1"/>
        <end position="25"/>
    </location>
</feature>
<feature type="region of interest" description="Disordered" evidence="1">
    <location>
        <begin position="28"/>
        <end position="75"/>
    </location>
</feature>
<feature type="compositionally biased region" description="Pro residues" evidence="1">
    <location>
        <begin position="62"/>
        <end position="72"/>
    </location>
</feature>
<proteinExistence type="predicted"/>
<protein>
    <submittedName>
        <fullName evidence="3">Uncharacterized protein</fullName>
    </submittedName>
</protein>
<evidence type="ECO:0000313" key="3">
    <source>
        <dbReference type="EMBL" id="OZC02645.1"/>
    </source>
</evidence>